<feature type="repeat" description="TPR" evidence="3">
    <location>
        <begin position="159"/>
        <end position="192"/>
    </location>
</feature>
<accession>A0ABR0M067</accession>
<dbReference type="SUPFAM" id="SSF48452">
    <property type="entry name" value="TPR-like"/>
    <property type="match status" value="1"/>
</dbReference>
<dbReference type="PANTHER" id="PTHR12760">
    <property type="entry name" value="TETRATRICOPEPTIDE REPEAT PROTEIN"/>
    <property type="match status" value="1"/>
</dbReference>
<comment type="similarity">
    <text evidence="4">Belongs to the EMC2 family.</text>
</comment>
<dbReference type="InterPro" id="IPR011990">
    <property type="entry name" value="TPR-like_helical_dom_sf"/>
</dbReference>
<evidence type="ECO:0000256" key="3">
    <source>
        <dbReference type="PROSITE-ProRule" id="PRU00339"/>
    </source>
</evidence>
<evidence type="ECO:0000259" key="5">
    <source>
        <dbReference type="Pfam" id="PF22890"/>
    </source>
</evidence>
<dbReference type="InterPro" id="IPR055217">
    <property type="entry name" value="TPR_EMC2"/>
</dbReference>
<evidence type="ECO:0000313" key="6">
    <source>
        <dbReference type="EMBL" id="KAK5257481.1"/>
    </source>
</evidence>
<keyword evidence="7" id="KW-1185">Reference proteome</keyword>
<comment type="function">
    <text evidence="4">Part of the endoplasmic reticulum membrane protein complex (EMC) that enables the energy-independent insertion into endoplasmic reticulum membranes of newly synthesized membrane proteins.</text>
</comment>
<proteinExistence type="inferred from homology"/>
<organism evidence="6 7">
    <name type="scientific">Cryomyces antarcticus</name>
    <dbReference type="NCBI Taxonomy" id="329879"/>
    <lineage>
        <taxon>Eukaryota</taxon>
        <taxon>Fungi</taxon>
        <taxon>Dikarya</taxon>
        <taxon>Ascomycota</taxon>
        <taxon>Pezizomycotina</taxon>
        <taxon>Dothideomycetes</taxon>
        <taxon>Dothideomycetes incertae sedis</taxon>
        <taxon>Cryomyces</taxon>
    </lineage>
</organism>
<dbReference type="Pfam" id="PF22890">
    <property type="entry name" value="TPR_EMC2"/>
    <property type="match status" value="1"/>
</dbReference>
<evidence type="ECO:0000313" key="7">
    <source>
        <dbReference type="Proteomes" id="UP001357485"/>
    </source>
</evidence>
<protein>
    <recommendedName>
        <fullName evidence="4">ER membrane protein complex subunit 2</fullName>
    </recommendedName>
</protein>
<dbReference type="EMBL" id="JAVRRA010008220">
    <property type="protein sequence ID" value="KAK5257481.1"/>
    <property type="molecule type" value="Genomic_DNA"/>
</dbReference>
<evidence type="ECO:0000256" key="2">
    <source>
        <dbReference type="ARBA" id="ARBA00022803"/>
    </source>
</evidence>
<keyword evidence="4" id="KW-0472">Membrane</keyword>
<dbReference type="Proteomes" id="UP001357485">
    <property type="component" value="Unassembled WGS sequence"/>
</dbReference>
<dbReference type="Gene3D" id="1.25.40.10">
    <property type="entry name" value="Tetratricopeptide repeat domain"/>
    <property type="match status" value="1"/>
</dbReference>
<dbReference type="InterPro" id="IPR019734">
    <property type="entry name" value="TPR_rpt"/>
</dbReference>
<dbReference type="PROSITE" id="PS50005">
    <property type="entry name" value="TPR"/>
    <property type="match status" value="1"/>
</dbReference>
<name>A0ABR0M067_9PEZI</name>
<keyword evidence="1" id="KW-0677">Repeat</keyword>
<reference evidence="6 7" key="1">
    <citation type="submission" date="2023-08" db="EMBL/GenBank/DDBJ databases">
        <title>Black Yeasts Isolated from many extreme environments.</title>
        <authorList>
            <person name="Coleine C."/>
            <person name="Stajich J.E."/>
            <person name="Selbmann L."/>
        </authorList>
    </citation>
    <scope>NUCLEOTIDE SEQUENCE [LARGE SCALE GENOMIC DNA]</scope>
    <source>
        <strain evidence="6 7">CCFEE 536</strain>
    </source>
</reference>
<dbReference type="InterPro" id="IPR039856">
    <property type="entry name" value="EMC2-like"/>
</dbReference>
<sequence>MSVDLLQPPTHLPPSTAVRVSQQAPRFLQSHSSTYLPYPLSLLTTSETQETWQTYENLLLSCLRTGDDRSAHICLERLTQRFGEKNERVLALRGLYDEATAESEEALEGVLRGYEALLQEDPTNMPIRKRRIALLRSMGRPADATVALVGLVDTSPTDAEAWSELADLYLTQSAYTQAVYCLEEVLLITPNAWNMHARLGEVIYISALSTTSSTSTAANDGATMKALAESMRRFCRSIELCANYLRGYYGLKLTTTRLLSLLPTTASKPPPAPSDPVVGDLAPPSLASVQRLNELATAKLAEIVRRSAAGERSWTGYETAEVIAARELLDRDTKGVER</sequence>
<evidence type="ECO:0000256" key="4">
    <source>
        <dbReference type="RuleBase" id="RU367091"/>
    </source>
</evidence>
<comment type="subcellular location">
    <subcellularLocation>
        <location evidence="4">Endoplasmic reticulum membrane</location>
        <topology evidence="4">Peripheral membrane protein</topology>
        <orientation evidence="4">Cytoplasmic side</orientation>
    </subcellularLocation>
</comment>
<comment type="caution">
    <text evidence="6">The sequence shown here is derived from an EMBL/GenBank/DDBJ whole genome shotgun (WGS) entry which is preliminary data.</text>
</comment>
<keyword evidence="4" id="KW-0256">Endoplasmic reticulum</keyword>
<gene>
    <name evidence="6" type="primary">oca3</name>
    <name evidence="6" type="ORF">LTR16_000527</name>
</gene>
<comment type="subunit">
    <text evidence="4">Component of the ER membrane protein complex (EMC).</text>
</comment>
<evidence type="ECO:0000256" key="1">
    <source>
        <dbReference type="ARBA" id="ARBA00022737"/>
    </source>
</evidence>
<feature type="domain" description="EMC2 TPR-like" evidence="5">
    <location>
        <begin position="110"/>
        <end position="205"/>
    </location>
</feature>
<keyword evidence="2 3" id="KW-0802">TPR repeat</keyword>